<keyword evidence="1" id="KW-0472">Membrane</keyword>
<keyword evidence="1" id="KW-1133">Transmembrane helix</keyword>
<organism evidence="4 6">
    <name type="scientific">Halarcobacter bivalviorum</name>
    <dbReference type="NCBI Taxonomy" id="663364"/>
    <lineage>
        <taxon>Bacteria</taxon>
        <taxon>Pseudomonadati</taxon>
        <taxon>Campylobacterota</taxon>
        <taxon>Epsilonproteobacteria</taxon>
        <taxon>Campylobacterales</taxon>
        <taxon>Arcobacteraceae</taxon>
        <taxon>Halarcobacter</taxon>
    </lineage>
</organism>
<evidence type="ECO:0000313" key="6">
    <source>
        <dbReference type="Proteomes" id="UP000289193"/>
    </source>
</evidence>
<proteinExistence type="predicted"/>
<accession>A0AAX2AAG3</accession>
<feature type="transmembrane region" description="Helical" evidence="1">
    <location>
        <begin position="117"/>
        <end position="137"/>
    </location>
</feature>
<gene>
    <name evidence="3" type="ORF">ABIV_1647</name>
    <name evidence="4" type="ORF">CRV05_03965</name>
</gene>
<keyword evidence="6" id="KW-1185">Reference proteome</keyword>
<dbReference type="KEGG" id="hbv:ABIV_1647"/>
<evidence type="ECO:0000313" key="3">
    <source>
        <dbReference type="EMBL" id="AXH12637.1"/>
    </source>
</evidence>
<name>A0AAX2AAG3_9BACT</name>
<evidence type="ECO:0000256" key="2">
    <source>
        <dbReference type="SAM" id="SignalP"/>
    </source>
</evidence>
<evidence type="ECO:0000313" key="5">
    <source>
        <dbReference type="Proteomes" id="UP000253850"/>
    </source>
</evidence>
<sequence>MILRTLFLSLLLSATVFAHGVFHNIVDGAVAIRVTAPNNIAIDNAKITIYAPESSLPFTKGKTDLNGNFAFVPDSHGKWKVDIDVPSDHGSHLKSFHVTIDEKQNVKEFEKTPYDRYLNIISALGFLFGIFGIISLLKTRKKDTN</sequence>
<feature type="chain" id="PRO_5044718507" evidence="2">
    <location>
        <begin position="19"/>
        <end position="145"/>
    </location>
</feature>
<reference evidence="4 6" key="1">
    <citation type="submission" date="2017-10" db="EMBL/GenBank/DDBJ databases">
        <title>Genomics of the genus Arcobacter.</title>
        <authorList>
            <person name="Perez-Cataluna A."/>
            <person name="Figueras M.J."/>
        </authorList>
    </citation>
    <scope>NUCLEOTIDE SEQUENCE [LARGE SCALE GENOMIC DNA]</scope>
    <source>
        <strain evidence="4 6">CECT 7835</strain>
    </source>
</reference>
<reference evidence="3 5" key="2">
    <citation type="submission" date="2018-07" db="EMBL/GenBank/DDBJ databases">
        <title>Complete genome of the Arcobacter bivalviorum type strain LMG 26154.</title>
        <authorList>
            <person name="Miller W.G."/>
            <person name="Yee E."/>
            <person name="Bono J.L."/>
        </authorList>
    </citation>
    <scope>NUCLEOTIDE SEQUENCE [LARGE SCALE GENOMIC DNA]</scope>
    <source>
        <strain evidence="3 5">LMG 26154</strain>
    </source>
</reference>
<evidence type="ECO:0000256" key="1">
    <source>
        <dbReference type="SAM" id="Phobius"/>
    </source>
</evidence>
<keyword evidence="2" id="KW-0732">Signal</keyword>
<dbReference type="AlphaFoldDB" id="A0AAX2AAG3"/>
<dbReference type="Proteomes" id="UP000289193">
    <property type="component" value="Unassembled WGS sequence"/>
</dbReference>
<evidence type="ECO:0000313" key="4">
    <source>
        <dbReference type="EMBL" id="RXK10439.1"/>
    </source>
</evidence>
<dbReference type="EMBL" id="PDKM01000002">
    <property type="protein sequence ID" value="RXK10439.1"/>
    <property type="molecule type" value="Genomic_DNA"/>
</dbReference>
<protein>
    <submittedName>
        <fullName evidence="3">Membrane protein</fullName>
    </submittedName>
</protein>
<dbReference type="EMBL" id="CP031217">
    <property type="protein sequence ID" value="AXH12637.1"/>
    <property type="molecule type" value="Genomic_DNA"/>
</dbReference>
<keyword evidence="1" id="KW-0812">Transmembrane</keyword>
<dbReference type="Proteomes" id="UP000253850">
    <property type="component" value="Chromosome"/>
</dbReference>
<dbReference type="RefSeq" id="WP_114839463.1">
    <property type="nucleotide sequence ID" value="NZ_CP031217.1"/>
</dbReference>
<feature type="signal peptide" evidence="2">
    <location>
        <begin position="1"/>
        <end position="18"/>
    </location>
</feature>